<gene>
    <name evidence="1" type="primary">bshB1</name>
    <name evidence="1" type="ORF">KK060_00995</name>
</gene>
<dbReference type="Gene3D" id="3.40.50.10320">
    <property type="entry name" value="LmbE-like"/>
    <property type="match status" value="1"/>
</dbReference>
<dbReference type="Proteomes" id="UP000772618">
    <property type="component" value="Unassembled WGS sequence"/>
</dbReference>
<dbReference type="PANTHER" id="PTHR12993:SF30">
    <property type="entry name" value="N-ACETYL-ALPHA-D-GLUCOSAMINYL L-MALATE DEACETYLASE 1"/>
    <property type="match status" value="1"/>
</dbReference>
<evidence type="ECO:0000313" key="1">
    <source>
        <dbReference type="EMBL" id="MBT1701835.1"/>
    </source>
</evidence>
<evidence type="ECO:0000313" key="2">
    <source>
        <dbReference type="Proteomes" id="UP000772618"/>
    </source>
</evidence>
<dbReference type="RefSeq" id="WP_254151535.1">
    <property type="nucleotide sequence ID" value="NZ_JAHESD010000002.1"/>
</dbReference>
<protein>
    <submittedName>
        <fullName evidence="1">Bacillithiol biosynthesis deacetylase BshB1</fullName>
    </submittedName>
</protein>
<keyword evidence="2" id="KW-1185">Reference proteome</keyword>
<dbReference type="InterPro" id="IPR023842">
    <property type="entry name" value="Bacillithiol_biosynth_BshB1"/>
</dbReference>
<name>A0ABS5VK63_9BACT</name>
<organism evidence="1 2">
    <name type="scientific">Chryseosolibacter indicus</name>
    <dbReference type="NCBI Taxonomy" id="2782351"/>
    <lineage>
        <taxon>Bacteria</taxon>
        <taxon>Pseudomonadati</taxon>
        <taxon>Bacteroidota</taxon>
        <taxon>Cytophagia</taxon>
        <taxon>Cytophagales</taxon>
        <taxon>Chryseotaleaceae</taxon>
        <taxon>Chryseosolibacter</taxon>
    </lineage>
</organism>
<dbReference type="InterPro" id="IPR024078">
    <property type="entry name" value="LmbE-like_dom_sf"/>
</dbReference>
<reference evidence="1 2" key="1">
    <citation type="submission" date="2021-05" db="EMBL/GenBank/DDBJ databases">
        <title>A Polyphasic approach of four new species of the genus Ohtaekwangia: Ohtaekwangia histidinii sp. nov., Ohtaekwangia cretensis sp. nov., Ohtaekwangia indiensis sp. nov., Ohtaekwangia reichenbachii sp. nov. from diverse environment.</title>
        <authorList>
            <person name="Octaviana S."/>
        </authorList>
    </citation>
    <scope>NUCLEOTIDE SEQUENCE [LARGE SCALE GENOMIC DNA]</scope>
    <source>
        <strain evidence="1 2">PWU20</strain>
    </source>
</reference>
<dbReference type="EMBL" id="JAHESD010000002">
    <property type="protein sequence ID" value="MBT1701835.1"/>
    <property type="molecule type" value="Genomic_DNA"/>
</dbReference>
<dbReference type="InterPro" id="IPR003737">
    <property type="entry name" value="GlcNAc_PI_deacetylase-related"/>
</dbReference>
<accession>A0ABS5VK63</accession>
<sequence>MKLDILVLAAHPDDAELGCGGTIAKHVAMGKKVGIADLTRGELGTRGTVETRREEAAKSAEVLGVAVRTNLNLKDGFFQNDIESQLEVVKVVRKYKPQIVLANAIRDRHIDHGKGASLAFDACFLSGLAKIETVDEDGKKQDPWRPISVYHYIQSDFIEPHFIVDVSSHWETKMNAIRCFKSQFFDPSSKEPETYISKPGFLKMVESRGIELGHSIGGTYGEGFTVRRYPGVNNLFDLL</sequence>
<dbReference type="PANTHER" id="PTHR12993">
    <property type="entry name" value="N-ACETYLGLUCOSAMINYL-PHOSPHATIDYLINOSITOL DE-N-ACETYLASE-RELATED"/>
    <property type="match status" value="1"/>
</dbReference>
<dbReference type="Pfam" id="PF02585">
    <property type="entry name" value="PIG-L"/>
    <property type="match status" value="1"/>
</dbReference>
<dbReference type="SUPFAM" id="SSF102588">
    <property type="entry name" value="LmbE-like"/>
    <property type="match status" value="1"/>
</dbReference>
<dbReference type="NCBIfam" id="TIGR04001">
    <property type="entry name" value="thiol_BshB1"/>
    <property type="match status" value="1"/>
</dbReference>
<proteinExistence type="predicted"/>
<comment type="caution">
    <text evidence="1">The sequence shown here is derived from an EMBL/GenBank/DDBJ whole genome shotgun (WGS) entry which is preliminary data.</text>
</comment>